<evidence type="ECO:0000256" key="3">
    <source>
        <dbReference type="ARBA" id="ARBA00022432"/>
    </source>
</evidence>
<dbReference type="InterPro" id="IPR056751">
    <property type="entry name" value="PAS_13"/>
</dbReference>
<feature type="compositionally biased region" description="Polar residues" evidence="10">
    <location>
        <begin position="251"/>
        <end position="271"/>
    </location>
</feature>
<dbReference type="GO" id="GO:0000977">
    <property type="term" value="F:RNA polymerase II transcription regulatory region sequence-specific DNA binding"/>
    <property type="evidence" value="ECO:0007669"/>
    <property type="project" value="TreeGrafter"/>
</dbReference>
<evidence type="ECO:0000313" key="13">
    <source>
        <dbReference type="Proteomes" id="UP000077051"/>
    </source>
</evidence>
<keyword evidence="3" id="KW-0312">Gluconeogenesis</keyword>
<keyword evidence="8" id="KW-0804">Transcription</keyword>
<name>A0A168J7C8_MUCCL</name>
<dbReference type="PANTHER" id="PTHR47659">
    <property type="entry name" value="ZN(II)2CYS6 TRANSCRIPTION FACTOR (EUROFUNG)-RELATED"/>
    <property type="match status" value="1"/>
</dbReference>
<keyword evidence="6" id="KW-0805">Transcription regulation</keyword>
<evidence type="ECO:0000313" key="12">
    <source>
        <dbReference type="EMBL" id="OAD00841.1"/>
    </source>
</evidence>
<feature type="domain" description="Zn(2)-C6 fungal-type" evidence="11">
    <location>
        <begin position="33"/>
        <end position="64"/>
    </location>
</feature>
<dbReference type="Gene3D" id="4.10.240.10">
    <property type="entry name" value="Zn(2)-C6 fungal-type DNA-binding domain"/>
    <property type="match status" value="1"/>
</dbReference>
<reference evidence="12 13" key="1">
    <citation type="submission" date="2015-06" db="EMBL/GenBank/DDBJ databases">
        <title>Expansion of signal transduction pathways in fungi by whole-genome duplication.</title>
        <authorList>
            <consortium name="DOE Joint Genome Institute"/>
            <person name="Corrochano L.M."/>
            <person name="Kuo A."/>
            <person name="Marcet-Houben M."/>
            <person name="Polaino S."/>
            <person name="Salamov A."/>
            <person name="Villalobos J.M."/>
            <person name="Alvarez M.I."/>
            <person name="Avalos J."/>
            <person name="Benito E.P."/>
            <person name="Benoit I."/>
            <person name="Burger G."/>
            <person name="Camino L.P."/>
            <person name="Canovas D."/>
            <person name="Cerda-Olmedo E."/>
            <person name="Cheng J.-F."/>
            <person name="Dominguez A."/>
            <person name="Elias M."/>
            <person name="Eslava A.P."/>
            <person name="Glaser F."/>
            <person name="Grimwood J."/>
            <person name="Gutierrez G."/>
            <person name="Heitman J."/>
            <person name="Henrissat B."/>
            <person name="Iturriaga E.A."/>
            <person name="Lang B.F."/>
            <person name="Lavin J.L."/>
            <person name="Lee S."/>
            <person name="Li W."/>
            <person name="Lindquist E."/>
            <person name="Lopez-Garcia S."/>
            <person name="Luque E.M."/>
            <person name="Marcos A.T."/>
            <person name="Martin J."/>
            <person name="Mccluskey K."/>
            <person name="Medina H.R."/>
            <person name="Miralles-Duran A."/>
            <person name="Miyazaki A."/>
            <person name="Munoz-Torres E."/>
            <person name="Oguiza J.A."/>
            <person name="Ohm R."/>
            <person name="Olmedo M."/>
            <person name="Orejas M."/>
            <person name="Ortiz-Castellanos L."/>
            <person name="Pisabarro A.G."/>
            <person name="Rodriguez-Romero J."/>
            <person name="Ruiz-Herrera J."/>
            <person name="Ruiz-Vazquez R."/>
            <person name="Sanz C."/>
            <person name="Schackwitz W."/>
            <person name="Schmutz J."/>
            <person name="Shahriari M."/>
            <person name="Shelest E."/>
            <person name="Silva-Franco F."/>
            <person name="Soanes D."/>
            <person name="Syed K."/>
            <person name="Tagua V.G."/>
            <person name="Talbot N.J."/>
            <person name="Thon M."/>
            <person name="De Vries R.P."/>
            <person name="Wiebenga A."/>
            <person name="Yadav J.S."/>
            <person name="Braun E.L."/>
            <person name="Baker S."/>
            <person name="Garre V."/>
            <person name="Horwitz B."/>
            <person name="Torres-Martinez S."/>
            <person name="Idnurm A."/>
            <person name="Herrera-Estrella A."/>
            <person name="Gabaldon T."/>
            <person name="Grigoriev I.V."/>
        </authorList>
    </citation>
    <scope>NUCLEOTIDE SEQUENCE [LARGE SCALE GENOMIC DNA]</scope>
    <source>
        <strain evidence="12 13">CBS 277.49</strain>
    </source>
</reference>
<dbReference type="PROSITE" id="PS50048">
    <property type="entry name" value="ZN2_CY6_FUNGAL_2"/>
    <property type="match status" value="1"/>
</dbReference>
<keyword evidence="9" id="KW-0539">Nucleus</keyword>
<evidence type="ECO:0000256" key="8">
    <source>
        <dbReference type="ARBA" id="ARBA00023163"/>
    </source>
</evidence>
<dbReference type="VEuPathDB" id="FungiDB:MUCCIDRAFT_184786"/>
<keyword evidence="4" id="KW-0479">Metal-binding</keyword>
<keyword evidence="7" id="KW-0238">DNA-binding</keyword>
<dbReference type="SMART" id="SM00066">
    <property type="entry name" value="GAL4"/>
    <property type="match status" value="1"/>
</dbReference>
<evidence type="ECO:0000256" key="5">
    <source>
        <dbReference type="ARBA" id="ARBA00022833"/>
    </source>
</evidence>
<feature type="region of interest" description="Disordered" evidence="10">
    <location>
        <begin position="225"/>
        <end position="283"/>
    </location>
</feature>
<keyword evidence="13" id="KW-1185">Reference proteome</keyword>
<evidence type="ECO:0000256" key="4">
    <source>
        <dbReference type="ARBA" id="ARBA00022723"/>
    </source>
</evidence>
<dbReference type="SUPFAM" id="SSF57701">
    <property type="entry name" value="Zn2/Cys6 DNA-binding domain"/>
    <property type="match status" value="1"/>
</dbReference>
<evidence type="ECO:0000256" key="1">
    <source>
        <dbReference type="ARBA" id="ARBA00004123"/>
    </source>
</evidence>
<comment type="similarity">
    <text evidence="2">Belongs to the ERT1/acuK family.</text>
</comment>
<gene>
    <name evidence="12" type="ORF">MUCCIDRAFT_184786</name>
</gene>
<dbReference type="CDD" id="cd00067">
    <property type="entry name" value="GAL4"/>
    <property type="match status" value="1"/>
</dbReference>
<feature type="compositionally biased region" description="Low complexity" evidence="10">
    <location>
        <begin position="225"/>
        <end position="250"/>
    </location>
</feature>
<organism evidence="12 13">
    <name type="scientific">Mucor lusitanicus CBS 277.49</name>
    <dbReference type="NCBI Taxonomy" id="747725"/>
    <lineage>
        <taxon>Eukaryota</taxon>
        <taxon>Fungi</taxon>
        <taxon>Fungi incertae sedis</taxon>
        <taxon>Mucoromycota</taxon>
        <taxon>Mucoromycotina</taxon>
        <taxon>Mucoromycetes</taxon>
        <taxon>Mucorales</taxon>
        <taxon>Mucorineae</taxon>
        <taxon>Mucoraceae</taxon>
        <taxon>Mucor</taxon>
    </lineage>
</organism>
<dbReference type="InterPro" id="IPR001138">
    <property type="entry name" value="Zn2Cys6_DnaBD"/>
</dbReference>
<sequence length="487" mass="53818">MTTTTDQEINFTNYFGTNNGAELESKKKKASRACLHCQRAHLTCDDSRPCQRCVKRDLASTCTDAARKRAKYLQDIPVDELFNTSSSSNSQPTSSSAAVSSSSSAAAAAAASFNNSIVDSAAAYTTNAATSNTTQLFDFALSDLNFGSTTIGLEYGFLGNMLQNPLLDLDATTTATSAPTTTAPMHLSTIGMQQMMSNNGYSSSLSPASSTTTAAPFYNMGFNPQMQHQQHQQQQHITPLPNNSRSSPLSDTTSMLTMKRPSNASSVTSASGRRKGYGNTPEETYTGVKRPFNYAEGFHYLIQHVRDKMSRDDLMRISRALALFRPSFLALIMNLTEEDLVFMEKCLQRTLLEYEKLISFSGTPTVVWRRTGEICLVGKEFSLLTQWTKDMLLGKKIYIYEVFALRIQGEASQTNVNAKLMDSQSAVEYWEKFATHAFDNTDKSCVYSCIIKTPQQKPVPCTFCFTIKRDIFDLPSVIIGNFLPILS</sequence>
<evidence type="ECO:0000256" key="9">
    <source>
        <dbReference type="ARBA" id="ARBA00023242"/>
    </source>
</evidence>
<dbReference type="GO" id="GO:0000981">
    <property type="term" value="F:DNA-binding transcription factor activity, RNA polymerase II-specific"/>
    <property type="evidence" value="ECO:0007669"/>
    <property type="project" value="InterPro"/>
</dbReference>
<keyword evidence="5" id="KW-0862">Zinc</keyword>
<dbReference type="EMBL" id="AMYB01000006">
    <property type="protein sequence ID" value="OAD00841.1"/>
    <property type="molecule type" value="Genomic_DNA"/>
</dbReference>
<dbReference type="STRING" id="747725.A0A168J7C8"/>
<evidence type="ECO:0000256" key="2">
    <source>
        <dbReference type="ARBA" id="ARBA00010855"/>
    </source>
</evidence>
<dbReference type="InterPro" id="IPR050335">
    <property type="entry name" value="ERT1_acuK_gluconeogen_tf"/>
</dbReference>
<proteinExistence type="inferred from homology"/>
<dbReference type="InterPro" id="IPR036864">
    <property type="entry name" value="Zn2-C6_fun-type_DNA-bd_sf"/>
</dbReference>
<evidence type="ECO:0000259" key="11">
    <source>
        <dbReference type="PROSITE" id="PS50048"/>
    </source>
</evidence>
<dbReference type="GO" id="GO:0006094">
    <property type="term" value="P:gluconeogenesis"/>
    <property type="evidence" value="ECO:0007669"/>
    <property type="project" value="UniProtKB-KW"/>
</dbReference>
<accession>A0A168J7C8</accession>
<evidence type="ECO:0000256" key="10">
    <source>
        <dbReference type="SAM" id="MobiDB-lite"/>
    </source>
</evidence>
<dbReference type="PANTHER" id="PTHR47659:SF1">
    <property type="entry name" value="TRANSCRIPTION ACTIVATOR OF GLUCONEOGENESIS ERT1"/>
    <property type="match status" value="1"/>
</dbReference>
<comment type="caution">
    <text evidence="12">The sequence shown here is derived from an EMBL/GenBank/DDBJ whole genome shotgun (WGS) entry which is preliminary data.</text>
</comment>
<dbReference type="GO" id="GO:0009267">
    <property type="term" value="P:cellular response to starvation"/>
    <property type="evidence" value="ECO:0007669"/>
    <property type="project" value="TreeGrafter"/>
</dbReference>
<comment type="subcellular location">
    <subcellularLocation>
        <location evidence="1">Nucleus</location>
    </subcellularLocation>
</comment>
<evidence type="ECO:0000256" key="6">
    <source>
        <dbReference type="ARBA" id="ARBA00023015"/>
    </source>
</evidence>
<dbReference type="Pfam" id="PF24990">
    <property type="entry name" value="PAS_13"/>
    <property type="match status" value="1"/>
</dbReference>
<evidence type="ECO:0000256" key="7">
    <source>
        <dbReference type="ARBA" id="ARBA00023125"/>
    </source>
</evidence>
<dbReference type="OrthoDB" id="2538135at2759"/>
<protein>
    <submittedName>
        <fullName evidence="12">Zn(2)-C6 fungal-specific transcription factor</fullName>
    </submittedName>
</protein>
<dbReference type="AlphaFoldDB" id="A0A168J7C8"/>
<dbReference type="Proteomes" id="UP000077051">
    <property type="component" value="Unassembled WGS sequence"/>
</dbReference>
<dbReference type="Pfam" id="PF00172">
    <property type="entry name" value="Zn_clus"/>
    <property type="match status" value="1"/>
</dbReference>
<dbReference type="GO" id="GO:0005634">
    <property type="term" value="C:nucleus"/>
    <property type="evidence" value="ECO:0007669"/>
    <property type="project" value="UniProtKB-SubCell"/>
</dbReference>
<dbReference type="GO" id="GO:0008270">
    <property type="term" value="F:zinc ion binding"/>
    <property type="evidence" value="ECO:0007669"/>
    <property type="project" value="InterPro"/>
</dbReference>